<dbReference type="AlphaFoldDB" id="A0A378NS54"/>
<organism evidence="1 2">
    <name type="scientific">Megamonas hypermegale</name>
    <dbReference type="NCBI Taxonomy" id="158847"/>
    <lineage>
        <taxon>Bacteria</taxon>
        <taxon>Bacillati</taxon>
        <taxon>Bacillota</taxon>
        <taxon>Negativicutes</taxon>
        <taxon>Selenomonadales</taxon>
        <taxon>Selenomonadaceae</taxon>
        <taxon>Megamonas</taxon>
    </lineage>
</organism>
<dbReference type="Proteomes" id="UP000255234">
    <property type="component" value="Unassembled WGS sequence"/>
</dbReference>
<evidence type="ECO:0000313" key="1">
    <source>
        <dbReference type="EMBL" id="STY71171.1"/>
    </source>
</evidence>
<dbReference type="RefSeq" id="WP_115151539.1">
    <property type="nucleotide sequence ID" value="NZ_UGPP01000001.1"/>
</dbReference>
<reference evidence="1 2" key="1">
    <citation type="submission" date="2018-06" db="EMBL/GenBank/DDBJ databases">
        <authorList>
            <consortium name="Pathogen Informatics"/>
            <person name="Doyle S."/>
        </authorList>
    </citation>
    <scope>NUCLEOTIDE SEQUENCE [LARGE SCALE GENOMIC DNA]</scope>
    <source>
        <strain evidence="1 2">NCTC10571</strain>
    </source>
</reference>
<evidence type="ECO:0000313" key="2">
    <source>
        <dbReference type="Proteomes" id="UP000255234"/>
    </source>
</evidence>
<sequence length="96" mass="11603">MYEEYSQFDEDYEYYITPFRNYVNENKKETLDIITCEGPYDTIEEAVNQGIDFEMTDIDHYETWNIIKVERDTNKIISTRKCTISVDIYIDDENEI</sequence>
<proteinExistence type="predicted"/>
<protein>
    <submittedName>
        <fullName evidence="1">Uncharacterized protein</fullName>
    </submittedName>
</protein>
<accession>A0A378NS54</accession>
<dbReference type="EMBL" id="UGPP01000001">
    <property type="protein sequence ID" value="STY71171.1"/>
    <property type="molecule type" value="Genomic_DNA"/>
</dbReference>
<name>A0A378NS54_9FIRM</name>
<gene>
    <name evidence="1" type="ORF">NCTC10571_01327</name>
</gene>